<dbReference type="Gene3D" id="1.10.10.10">
    <property type="entry name" value="Winged helix-like DNA-binding domain superfamily/Winged helix DNA-binding domain"/>
    <property type="match status" value="1"/>
</dbReference>
<evidence type="ECO:0008006" key="3">
    <source>
        <dbReference type="Google" id="ProtNLM"/>
    </source>
</evidence>
<dbReference type="AlphaFoldDB" id="A0AAX2RKN5"/>
<dbReference type="Pfam" id="PF09904">
    <property type="entry name" value="HTH_43"/>
    <property type="match status" value="1"/>
</dbReference>
<dbReference type="InterPro" id="IPR036388">
    <property type="entry name" value="WH-like_DNA-bd_sf"/>
</dbReference>
<dbReference type="EMBL" id="SNSQ01000035">
    <property type="protein sequence ID" value="TEU41678.1"/>
    <property type="molecule type" value="Genomic_DNA"/>
</dbReference>
<sequence length="89" mass="9975">MTKPEPFPKGDVRRLLALALAIADEERATLTTLSTRTGHHKQTIQDDIEKLRDQLGIAIEKDGPVYRLVSWGPVIKQSGLRKFLLGQLI</sequence>
<evidence type="ECO:0000313" key="1">
    <source>
        <dbReference type="EMBL" id="TEU41678.1"/>
    </source>
</evidence>
<dbReference type="Proteomes" id="UP000298234">
    <property type="component" value="Unassembled WGS sequence"/>
</dbReference>
<evidence type="ECO:0000313" key="2">
    <source>
        <dbReference type="Proteomes" id="UP000298234"/>
    </source>
</evidence>
<dbReference type="InterPro" id="IPR017162">
    <property type="entry name" value="UCP037266"/>
</dbReference>
<protein>
    <recommendedName>
        <fullName evidence="3">HTH domain-containing protein</fullName>
    </recommendedName>
</protein>
<gene>
    <name evidence="1" type="ORF">E3D37_26675</name>
</gene>
<organism evidence="1 2">
    <name type="scientific">Burkholderia cepacia</name>
    <name type="common">Pseudomonas cepacia</name>
    <dbReference type="NCBI Taxonomy" id="292"/>
    <lineage>
        <taxon>Bacteria</taxon>
        <taxon>Pseudomonadati</taxon>
        <taxon>Pseudomonadota</taxon>
        <taxon>Betaproteobacteria</taxon>
        <taxon>Burkholderiales</taxon>
        <taxon>Burkholderiaceae</taxon>
        <taxon>Burkholderia</taxon>
        <taxon>Burkholderia cepacia complex</taxon>
    </lineage>
</organism>
<proteinExistence type="predicted"/>
<reference evidence="1 2" key="1">
    <citation type="submission" date="2019-03" db="EMBL/GenBank/DDBJ databases">
        <title>Burkholderia cepacia outbreak.</title>
        <authorList>
            <person name="Farzana R."/>
            <person name="Walsh T.R."/>
        </authorList>
    </citation>
    <scope>NUCLEOTIDE SEQUENCE [LARGE SCALE GENOMIC DNA]</scope>
    <source>
        <strain evidence="2">d13</strain>
    </source>
</reference>
<accession>A0AAX2RKN5</accession>
<name>A0AAX2RKN5_BURCE</name>
<comment type="caution">
    <text evidence="1">The sequence shown here is derived from an EMBL/GenBank/DDBJ whole genome shotgun (WGS) entry which is preliminary data.</text>
</comment>